<dbReference type="EMBL" id="NMQU01000104">
    <property type="protein sequence ID" value="OXM45466.1"/>
    <property type="molecule type" value="Genomic_DNA"/>
</dbReference>
<organism evidence="1 2">
    <name type="scientific">Amycolatopsis alba DSM 44262</name>
    <dbReference type="NCBI Taxonomy" id="1125972"/>
    <lineage>
        <taxon>Bacteria</taxon>
        <taxon>Bacillati</taxon>
        <taxon>Actinomycetota</taxon>
        <taxon>Actinomycetes</taxon>
        <taxon>Pseudonocardiales</taxon>
        <taxon>Pseudonocardiaceae</taxon>
        <taxon>Amycolatopsis</taxon>
    </lineage>
</organism>
<dbReference type="Pfam" id="PF02575">
    <property type="entry name" value="YbaB_DNA_bd"/>
    <property type="match status" value="1"/>
</dbReference>
<gene>
    <name evidence="1" type="ORF">CFP75_30685</name>
</gene>
<accession>A0A229RFN4</accession>
<reference evidence="1 2" key="1">
    <citation type="submission" date="2017-07" db="EMBL/GenBank/DDBJ databases">
        <title>Amycolatopsis alba DSM 44262 Genome sequencing and assembly.</title>
        <authorList>
            <person name="Kaur N."/>
            <person name="Mayilraj S."/>
        </authorList>
    </citation>
    <scope>NUCLEOTIDE SEQUENCE [LARGE SCALE GENOMIC DNA]</scope>
    <source>
        <strain evidence="1 2">DSM 44262</strain>
    </source>
</reference>
<keyword evidence="2" id="KW-1185">Reference proteome</keyword>
<dbReference type="Gene3D" id="3.30.1310.10">
    <property type="entry name" value="Nucleoid-associated protein YbaB-like domain"/>
    <property type="match status" value="1"/>
</dbReference>
<evidence type="ECO:0008006" key="3">
    <source>
        <dbReference type="Google" id="ProtNLM"/>
    </source>
</evidence>
<sequence>MRDTYEELVTGIETVRNETADLRVSAESPDGLIIATVTSRGELVDLAIDPRVYRSPASTALAEAILDATRQAAANARHLVFARLRRFLPADATFSTTDLDLDPFLVPMNQALSADQPASPDRRTEDT</sequence>
<comment type="caution">
    <text evidence="1">The sequence shown here is derived from an EMBL/GenBank/DDBJ whole genome shotgun (WGS) entry which is preliminary data.</text>
</comment>
<dbReference type="GO" id="GO:0003677">
    <property type="term" value="F:DNA binding"/>
    <property type="evidence" value="ECO:0007669"/>
    <property type="project" value="InterPro"/>
</dbReference>
<dbReference type="Proteomes" id="UP000215563">
    <property type="component" value="Unassembled WGS sequence"/>
</dbReference>
<dbReference type="SUPFAM" id="SSF82607">
    <property type="entry name" value="YbaB-like"/>
    <property type="match status" value="1"/>
</dbReference>
<proteinExistence type="predicted"/>
<dbReference type="InterPro" id="IPR004401">
    <property type="entry name" value="YbaB/EbfC"/>
</dbReference>
<evidence type="ECO:0000313" key="2">
    <source>
        <dbReference type="Proteomes" id="UP000215563"/>
    </source>
</evidence>
<dbReference type="InterPro" id="IPR036894">
    <property type="entry name" value="YbaB-like_sf"/>
</dbReference>
<evidence type="ECO:0000313" key="1">
    <source>
        <dbReference type="EMBL" id="OXM45466.1"/>
    </source>
</evidence>
<dbReference type="OrthoDB" id="3625992at2"/>
<dbReference type="AlphaFoldDB" id="A0A229RFN4"/>
<name>A0A229RFN4_AMYAL</name>
<protein>
    <recommendedName>
        <fullName evidence="3">YbaB/EbfC family DNA-binding protein</fullName>
    </recommendedName>
</protein>